<dbReference type="GO" id="GO:0005923">
    <property type="term" value="C:bicellular tight junction"/>
    <property type="evidence" value="ECO:0007669"/>
    <property type="project" value="TreeGrafter"/>
</dbReference>
<protein>
    <submittedName>
        <fullName evidence="2">Uncharacterized protein</fullName>
    </submittedName>
</protein>
<evidence type="ECO:0000313" key="3">
    <source>
        <dbReference type="Proteomes" id="UP000092461"/>
    </source>
</evidence>
<dbReference type="Proteomes" id="UP000092461">
    <property type="component" value="Unassembled WGS sequence"/>
</dbReference>
<dbReference type="PANTHER" id="PTHR14826:SF14">
    <property type="entry name" value="ANGIOMOTIN_C DOMAIN-CONTAINING PROTEIN"/>
    <property type="match status" value="1"/>
</dbReference>
<proteinExistence type="predicted"/>
<dbReference type="PANTHER" id="PTHR14826">
    <property type="entry name" value="ANGIOMOTIN"/>
    <property type="match status" value="1"/>
</dbReference>
<feature type="compositionally biased region" description="Low complexity" evidence="1">
    <location>
        <begin position="1113"/>
        <end position="1135"/>
    </location>
</feature>
<feature type="region of interest" description="Disordered" evidence="1">
    <location>
        <begin position="24"/>
        <end position="68"/>
    </location>
</feature>
<feature type="compositionally biased region" description="Polar residues" evidence="1">
    <location>
        <begin position="161"/>
        <end position="172"/>
    </location>
</feature>
<feature type="region of interest" description="Disordered" evidence="1">
    <location>
        <begin position="248"/>
        <end position="276"/>
    </location>
</feature>
<feature type="compositionally biased region" description="Polar residues" evidence="1">
    <location>
        <begin position="46"/>
        <end position="68"/>
    </location>
</feature>
<feature type="compositionally biased region" description="Low complexity" evidence="1">
    <location>
        <begin position="142"/>
        <end position="159"/>
    </location>
</feature>
<feature type="region of interest" description="Disordered" evidence="1">
    <location>
        <begin position="956"/>
        <end position="1036"/>
    </location>
</feature>
<feature type="compositionally biased region" description="Basic residues" evidence="1">
    <location>
        <begin position="35"/>
        <end position="45"/>
    </location>
</feature>
<evidence type="ECO:0000313" key="2">
    <source>
        <dbReference type="EnsemblMetazoa" id="LLOJ005906-PA"/>
    </source>
</evidence>
<dbReference type="AlphaFoldDB" id="A0A1B0CML8"/>
<dbReference type="GO" id="GO:0031410">
    <property type="term" value="C:cytoplasmic vesicle"/>
    <property type="evidence" value="ECO:0007669"/>
    <property type="project" value="TreeGrafter"/>
</dbReference>
<name>A0A1B0CML8_LUTLO</name>
<feature type="region of interest" description="Disordered" evidence="1">
    <location>
        <begin position="106"/>
        <end position="125"/>
    </location>
</feature>
<dbReference type="EMBL" id="AJWK01018933">
    <property type="status" value="NOT_ANNOTATED_CDS"/>
    <property type="molecule type" value="Genomic_DNA"/>
</dbReference>
<feature type="compositionally biased region" description="Basic and acidic residues" evidence="1">
    <location>
        <begin position="987"/>
        <end position="1001"/>
    </location>
</feature>
<feature type="compositionally biased region" description="Basic and acidic residues" evidence="1">
    <location>
        <begin position="1024"/>
        <end position="1036"/>
    </location>
</feature>
<feature type="compositionally biased region" description="Basic and acidic residues" evidence="1">
    <location>
        <begin position="1190"/>
        <end position="1209"/>
    </location>
</feature>
<organism evidence="2 3">
    <name type="scientific">Lutzomyia longipalpis</name>
    <name type="common">Sand fly</name>
    <dbReference type="NCBI Taxonomy" id="7200"/>
    <lineage>
        <taxon>Eukaryota</taxon>
        <taxon>Metazoa</taxon>
        <taxon>Ecdysozoa</taxon>
        <taxon>Arthropoda</taxon>
        <taxon>Hexapoda</taxon>
        <taxon>Insecta</taxon>
        <taxon>Pterygota</taxon>
        <taxon>Neoptera</taxon>
        <taxon>Endopterygota</taxon>
        <taxon>Diptera</taxon>
        <taxon>Nematocera</taxon>
        <taxon>Psychodoidea</taxon>
        <taxon>Psychodidae</taxon>
        <taxon>Lutzomyia</taxon>
        <taxon>Lutzomyia</taxon>
    </lineage>
</organism>
<dbReference type="EnsemblMetazoa" id="LLOJ005906-RA">
    <property type="protein sequence ID" value="LLOJ005906-PA"/>
    <property type="gene ID" value="LLOJ005906"/>
</dbReference>
<feature type="region of interest" description="Disordered" evidence="1">
    <location>
        <begin position="810"/>
        <end position="834"/>
    </location>
</feature>
<sequence>MSGHPVGLRFAPFAQSVAAKGAAAAGGCGGEKSMHSGHTKGRHLQSTKATNTTSLSGSETDISTSTENLSMEERYVLRHTARVEPQGQENMLENVPIVASENARFSSNASMDSSTRYPSSNRSISETRNPIYVQQATQQVPGGQNVAGNGSGSGSNRNSLKQETNSNRSSMDVSTCSYNTIIIHNDDSLYSLNGRDYPSPPPSSIIKKDRPRSYGEQGIQEITQIPDDYLNQSHVLKHLAKEIKIPVNRRSNTRDSGVSENTDPKDPPKYVNWSGATEDPTMAVSKVKSKSQPDLTRLADIDLETIEALMKENSLLKQQLNTCYMKVAKTQKLEEEVANIYRVHEELVQSCERREKLERAARTRLQTDLQRVQELNKALKDQVDIFQSQLLAPSEHQILIAQLFTQNKELTAAKDRQEIELAAQRATLQEQRNHIGILDTALTNTQQNMRRLEDELRKKQTYIERLTQLHQQTKQQQQNEERRRFVYENELSKDSNRSGSSTNSESKWQIQEKANQIARLENEQRQLEEAQLRQNVAKAMEKTAQETDRIIAEAKHDKMRYLEEVHTAQRRVNDLQAHLKVLESRLAEKDAVLRVLQGPKACVASFDSYNLSTDSFAMSPLTYNSQGSFNVSNTSFHTATNTSSILDTSPYGGNSASNFSPTPSISATYGASPATATATPYGSQTPTPTYNHQSAMNLQSMGNYSPNSSSAYSGGNFDGGHSYGQPASTYESSYDATRNSMDDHMKKQLDEQLSKVSGQLALAKSRDTVSGSSQDMGTGEGTEVFYSNLVGRQPLVSRLLAQQIDMYQKSGSRSSISSTGSPGTKSPTPASKTSRLALQRGLCCFPSLTTKKINIQPLLSDEVSVLSTNNSDAFLQKLAHIDQRERERQEKQQDVAKNEEIVLLEKQGRCSQKIRNNTMGNLVQVSQSVGQNMTDISNIGVSSASKVPKLVTNLTQNILPPRKERGSSLPPTASALPRPPRGLKPPRKIEYDRLSDSELKKRSQTPPKLAQRAAAYDLKTGSLKRTEYSPRREFSPQKTYIEMKDAMVFKHKDYGSIPRPTFSKPDFTSTRNYQRLEEVSPARKASPADGTLKRSLLPSVVRKPTPVGKSSRDSLNSASSGSNNSNHSATNSRSSPIHAEQPYHPLHYHAKTPPKYIPLGVRPLAPPPVKPQPPMMHHPPPPAASLPPKPAERRAGSVTRGENRYRIQF</sequence>
<evidence type="ECO:0000256" key="1">
    <source>
        <dbReference type="SAM" id="MobiDB-lite"/>
    </source>
</evidence>
<dbReference type="GO" id="GO:0005886">
    <property type="term" value="C:plasma membrane"/>
    <property type="evidence" value="ECO:0007669"/>
    <property type="project" value="TreeGrafter"/>
</dbReference>
<feature type="compositionally biased region" description="Polar residues" evidence="1">
    <location>
        <begin position="725"/>
        <end position="735"/>
    </location>
</feature>
<keyword evidence="3" id="KW-1185">Reference proteome</keyword>
<dbReference type="GO" id="GO:0030334">
    <property type="term" value="P:regulation of cell migration"/>
    <property type="evidence" value="ECO:0007669"/>
    <property type="project" value="TreeGrafter"/>
</dbReference>
<dbReference type="InterPro" id="IPR051747">
    <property type="entry name" value="Angiomotin-like"/>
</dbReference>
<dbReference type="VEuPathDB" id="VectorBase:LLONM1_006334"/>
<feature type="region of interest" description="Disordered" evidence="1">
    <location>
        <begin position="192"/>
        <end position="212"/>
    </location>
</feature>
<feature type="region of interest" description="Disordered" evidence="1">
    <location>
        <begin position="488"/>
        <end position="510"/>
    </location>
</feature>
<reference evidence="2" key="1">
    <citation type="submission" date="2020-05" db="UniProtKB">
        <authorList>
            <consortium name="EnsemblMetazoa"/>
        </authorList>
    </citation>
    <scope>IDENTIFICATION</scope>
    <source>
        <strain evidence="2">Jacobina</strain>
    </source>
</reference>
<feature type="region of interest" description="Disordered" evidence="1">
    <location>
        <begin position="137"/>
        <end position="172"/>
    </location>
</feature>
<feature type="region of interest" description="Disordered" evidence="1">
    <location>
        <begin position="1077"/>
        <end position="1209"/>
    </location>
</feature>
<accession>A0A1B0CML8</accession>
<dbReference type="GO" id="GO:0030036">
    <property type="term" value="P:actin cytoskeleton organization"/>
    <property type="evidence" value="ECO:0007669"/>
    <property type="project" value="TreeGrafter"/>
</dbReference>
<feature type="region of interest" description="Disordered" evidence="1">
    <location>
        <begin position="707"/>
        <end position="735"/>
    </location>
</feature>
<feature type="compositionally biased region" description="Low complexity" evidence="1">
    <location>
        <begin position="497"/>
        <end position="506"/>
    </location>
</feature>
<dbReference type="VEuPathDB" id="VectorBase:LLOJ005906"/>
<feature type="compositionally biased region" description="Pro residues" evidence="1">
    <location>
        <begin position="1164"/>
        <end position="1189"/>
    </location>
</feature>